<proteinExistence type="predicted"/>
<evidence type="ECO:0000313" key="2">
    <source>
        <dbReference type="Proteomes" id="UP000595894"/>
    </source>
</evidence>
<reference evidence="2" key="1">
    <citation type="submission" date="2020-09" db="EMBL/GenBank/DDBJ databases">
        <title>Sphingomonas sp., a new species isolated from pork steak.</title>
        <authorList>
            <person name="Heidler von Heilborn D."/>
        </authorList>
    </citation>
    <scope>NUCLEOTIDE SEQUENCE [LARGE SCALE GENOMIC DNA]</scope>
</reference>
<dbReference type="Proteomes" id="UP000595894">
    <property type="component" value="Chromosome"/>
</dbReference>
<name>A0A974NVK8_9SPHN</name>
<protein>
    <submittedName>
        <fullName evidence="1">Uncharacterized protein</fullName>
    </submittedName>
</protein>
<keyword evidence="2" id="KW-1185">Reference proteome</keyword>
<organism evidence="1 2">
    <name type="scientific">Sphingomonas aliaeris</name>
    <dbReference type="NCBI Taxonomy" id="2759526"/>
    <lineage>
        <taxon>Bacteria</taxon>
        <taxon>Pseudomonadati</taxon>
        <taxon>Pseudomonadota</taxon>
        <taxon>Alphaproteobacteria</taxon>
        <taxon>Sphingomonadales</taxon>
        <taxon>Sphingomonadaceae</taxon>
        <taxon>Sphingomonas</taxon>
    </lineage>
</organism>
<dbReference type="EMBL" id="CP061035">
    <property type="protein sequence ID" value="QQV77573.1"/>
    <property type="molecule type" value="Genomic_DNA"/>
</dbReference>
<gene>
    <name evidence="1" type="ORF">H5J25_01845</name>
</gene>
<dbReference type="RefSeq" id="WP_202094151.1">
    <property type="nucleotide sequence ID" value="NZ_CP061035.1"/>
</dbReference>
<dbReference type="KEGG" id="sari:H5J25_01845"/>
<dbReference type="AlphaFoldDB" id="A0A974NVK8"/>
<sequence>MRTMANIPPSAGRAILIFGCAVALQIPFTDDFFDRNLISTVVEMPVLITVAKSCSSGNSSAASVVAKNFKGLAIVAAFVSAWTGWAIAGEHRTKPVPSVSYPLIANVDAVFEKEVLHVAKRL</sequence>
<evidence type="ECO:0000313" key="1">
    <source>
        <dbReference type="EMBL" id="QQV77573.1"/>
    </source>
</evidence>
<accession>A0A974NVK8</accession>